<keyword evidence="4" id="KW-0408">Iron</keyword>
<accession>A0A7R9ZGP8</accession>
<keyword evidence="3" id="KW-0479">Metal-binding</keyword>
<dbReference type="EMBL" id="HBED01043703">
    <property type="protein sequence ID" value="CAD8323564.1"/>
    <property type="molecule type" value="Transcribed_RNA"/>
</dbReference>
<dbReference type="PANTHER" id="PTHR47366">
    <property type="entry name" value="TWO-ON-TWO HEMOGLOBIN-3"/>
    <property type="match status" value="1"/>
</dbReference>
<dbReference type="InterPro" id="IPR012292">
    <property type="entry name" value="Globin/Proto"/>
</dbReference>
<dbReference type="InterPro" id="IPR001486">
    <property type="entry name" value="Hemoglobin_trunc"/>
</dbReference>
<dbReference type="GO" id="GO:0005344">
    <property type="term" value="F:oxygen carrier activity"/>
    <property type="evidence" value="ECO:0007669"/>
    <property type="project" value="InterPro"/>
</dbReference>
<dbReference type="AlphaFoldDB" id="A0A7R9ZGP8"/>
<dbReference type="SUPFAM" id="SSF46458">
    <property type="entry name" value="Globin-like"/>
    <property type="match status" value="1"/>
</dbReference>
<evidence type="ECO:0000313" key="6">
    <source>
        <dbReference type="EMBL" id="CAD8323564.1"/>
    </source>
</evidence>
<evidence type="ECO:0000256" key="1">
    <source>
        <dbReference type="ARBA" id="ARBA00022448"/>
    </source>
</evidence>
<dbReference type="GO" id="GO:0020037">
    <property type="term" value="F:heme binding"/>
    <property type="evidence" value="ECO:0007669"/>
    <property type="project" value="InterPro"/>
</dbReference>
<gene>
    <name evidence="6" type="ORF">TDUB1175_LOCUS21982</name>
</gene>
<dbReference type="GO" id="GO:0046872">
    <property type="term" value="F:metal ion binding"/>
    <property type="evidence" value="ECO:0007669"/>
    <property type="project" value="UniProtKB-KW"/>
</dbReference>
<keyword evidence="1" id="KW-0813">Transport</keyword>
<dbReference type="InterPro" id="IPR009050">
    <property type="entry name" value="Globin-like_sf"/>
</dbReference>
<evidence type="ECO:0000256" key="5">
    <source>
        <dbReference type="ARBA" id="ARBA00034496"/>
    </source>
</evidence>
<name>A0A7R9ZGP8_9STRA</name>
<dbReference type="Pfam" id="PF01152">
    <property type="entry name" value="Bac_globin"/>
    <property type="match status" value="1"/>
</dbReference>
<proteinExistence type="inferred from homology"/>
<comment type="similarity">
    <text evidence="5">Belongs to the truncated hemoglobin family. Group II subfamily.</text>
</comment>
<dbReference type="GO" id="GO:0019825">
    <property type="term" value="F:oxygen binding"/>
    <property type="evidence" value="ECO:0007669"/>
    <property type="project" value="InterPro"/>
</dbReference>
<evidence type="ECO:0000256" key="2">
    <source>
        <dbReference type="ARBA" id="ARBA00022617"/>
    </source>
</evidence>
<dbReference type="InterPro" id="IPR044203">
    <property type="entry name" value="GlbO/GLB3-like"/>
</dbReference>
<evidence type="ECO:0000256" key="3">
    <source>
        <dbReference type="ARBA" id="ARBA00022723"/>
    </source>
</evidence>
<reference evidence="6" key="1">
    <citation type="submission" date="2021-01" db="EMBL/GenBank/DDBJ databases">
        <authorList>
            <person name="Corre E."/>
            <person name="Pelletier E."/>
            <person name="Niang G."/>
            <person name="Scheremetjew M."/>
            <person name="Finn R."/>
            <person name="Kale V."/>
            <person name="Holt S."/>
            <person name="Cochrane G."/>
            <person name="Meng A."/>
            <person name="Brown T."/>
            <person name="Cohen L."/>
        </authorList>
    </citation>
    <scope>NUCLEOTIDE SEQUENCE</scope>
    <source>
        <strain evidence="6">CCMP147</strain>
    </source>
</reference>
<protein>
    <submittedName>
        <fullName evidence="6">Uncharacterized protein</fullName>
    </submittedName>
</protein>
<dbReference type="Gene3D" id="1.10.490.10">
    <property type="entry name" value="Globins"/>
    <property type="match status" value="1"/>
</dbReference>
<organism evidence="6">
    <name type="scientific">Pseudictyota dubia</name>
    <dbReference type="NCBI Taxonomy" id="2749911"/>
    <lineage>
        <taxon>Eukaryota</taxon>
        <taxon>Sar</taxon>
        <taxon>Stramenopiles</taxon>
        <taxon>Ochrophyta</taxon>
        <taxon>Bacillariophyta</taxon>
        <taxon>Mediophyceae</taxon>
        <taxon>Biddulphiophycidae</taxon>
        <taxon>Eupodiscales</taxon>
        <taxon>Odontellaceae</taxon>
        <taxon>Pseudictyota</taxon>
    </lineage>
</organism>
<keyword evidence="2" id="KW-0349">Heme</keyword>
<evidence type="ECO:0000256" key="4">
    <source>
        <dbReference type="ARBA" id="ARBA00023004"/>
    </source>
</evidence>
<sequence length="200" mass="23491">MSKQRQRLFQPKLGYATAACRKQWIESHDLNYDDPKVSSDMVSLEASLNVSEPLYFWQLYSLIGHQPVLDIVQNFYERVFDDHEAPWFRDVFVRIGGIEYHVSAQAAYWVDAMGGGKLYHGGNVRVQFHHQHNARKVMTLAGAERWMHHMRGALDEYDFSRFNDPRIKLCILEFLRSRMKVYADQHGWKFDEKAFTDSAN</sequence>